<evidence type="ECO:0000256" key="2">
    <source>
        <dbReference type="ARBA" id="ARBA00012180"/>
    </source>
</evidence>
<comment type="caution">
    <text evidence="5">The sequence shown here is derived from an EMBL/GenBank/DDBJ whole genome shotgun (WGS) entry which is preliminary data.</text>
</comment>
<dbReference type="InterPro" id="IPR043502">
    <property type="entry name" value="DNA/RNA_pol_sf"/>
</dbReference>
<dbReference type="SUPFAM" id="SSF56672">
    <property type="entry name" value="DNA/RNA polymerases"/>
    <property type="match status" value="1"/>
</dbReference>
<dbReference type="InterPro" id="IPR043128">
    <property type="entry name" value="Rev_trsase/Diguanyl_cyclase"/>
</dbReference>
<dbReference type="InterPro" id="IPR000477">
    <property type="entry name" value="RT_dom"/>
</dbReference>
<dbReference type="Proteomes" id="UP001176940">
    <property type="component" value="Unassembled WGS sequence"/>
</dbReference>
<dbReference type="CDD" id="cd03714">
    <property type="entry name" value="RT_DIRS1"/>
    <property type="match status" value="1"/>
</dbReference>
<dbReference type="PANTHER" id="PTHR33050">
    <property type="entry name" value="REVERSE TRANSCRIPTASE DOMAIN-CONTAINING PROTEIN"/>
    <property type="match status" value="1"/>
</dbReference>
<dbReference type="Gene3D" id="3.10.10.10">
    <property type="entry name" value="HIV Type 1 Reverse Transcriptase, subunit A, domain 1"/>
    <property type="match status" value="1"/>
</dbReference>
<sequence>MESLRSVIASMEQGEFLASIDIRDAYLHIPIFPPHQRFLHFSVRREHFQFTALPFGLAAAPRVFTKVMAAVMSILHSRGLVVLPYLDDLLIKGPSFQGCKECVRISLDPLSRLGWWINLRKSSPVPAQLIYFLGIILDTSRGMVLLPQDKVIALQQGVRALCHPSPRSIRFSMRVLGENGRCNGSGLIRSVASMSPTTCNFGRMGQEPLLSRSPVMTFPAGQTDTQVVDVSVLPPSREIFPPGRPIQIQSDNATAVAYINRGGTLSKVAMREVKRIVRWDERNHLVISAVHIPGVENWAVNFLSRQGLASGEWSFHPEIFQQICLSWGTPSRFNAKVPEFVARSREPSGSTENAFPGSYLPPELRGPVFDGLAIESWVQTQDGFSQEVVSNMINARKPVSACIYHRIWKTSGFLHSHHSGISSVRPRFRPGTGLPQGTVLALSVLFQHKITSKPQESPFESLQNGSLSPIMEGCLPSRVNFNQKSFRIVVSTLPSSLSDLSSGLVAYTHGPVSPNEWLIEKDFTEKQSKNDGKRSKDALSPIKSESEPKKSEESSSDRSPDPVSRRGRKSKRSLSSSETECSEPEKKRKKSESIEEDEDEDGEEGDDSEDEEDGHRGATTRLASRLEAQRYKEIKMKFPD</sequence>
<dbReference type="Gene3D" id="3.30.70.270">
    <property type="match status" value="1"/>
</dbReference>
<dbReference type="PANTHER" id="PTHR33050:SF7">
    <property type="entry name" value="RIBONUCLEASE H"/>
    <property type="match status" value="1"/>
</dbReference>
<feature type="compositionally biased region" description="Acidic residues" evidence="3">
    <location>
        <begin position="594"/>
        <end position="612"/>
    </location>
</feature>
<evidence type="ECO:0000313" key="5">
    <source>
        <dbReference type="EMBL" id="CAJ0944865.1"/>
    </source>
</evidence>
<evidence type="ECO:0000256" key="3">
    <source>
        <dbReference type="SAM" id="MobiDB-lite"/>
    </source>
</evidence>
<dbReference type="InterPro" id="IPR052055">
    <property type="entry name" value="Hepadnavirus_pol/RT"/>
</dbReference>
<dbReference type="CDD" id="cd09275">
    <property type="entry name" value="RNase_HI_RT_DIRS1"/>
    <property type="match status" value="1"/>
</dbReference>
<feature type="region of interest" description="Disordered" evidence="3">
    <location>
        <begin position="524"/>
        <end position="627"/>
    </location>
</feature>
<evidence type="ECO:0000256" key="1">
    <source>
        <dbReference type="ARBA" id="ARBA00010879"/>
    </source>
</evidence>
<feature type="domain" description="Reverse transcriptase" evidence="4">
    <location>
        <begin position="1"/>
        <end position="137"/>
    </location>
</feature>
<feature type="compositionally biased region" description="Basic and acidic residues" evidence="3">
    <location>
        <begin position="524"/>
        <end position="537"/>
    </location>
</feature>
<organism evidence="5 6">
    <name type="scientific">Ranitomeya imitator</name>
    <name type="common">mimic poison frog</name>
    <dbReference type="NCBI Taxonomy" id="111125"/>
    <lineage>
        <taxon>Eukaryota</taxon>
        <taxon>Metazoa</taxon>
        <taxon>Chordata</taxon>
        <taxon>Craniata</taxon>
        <taxon>Vertebrata</taxon>
        <taxon>Euteleostomi</taxon>
        <taxon>Amphibia</taxon>
        <taxon>Batrachia</taxon>
        <taxon>Anura</taxon>
        <taxon>Neobatrachia</taxon>
        <taxon>Hyloidea</taxon>
        <taxon>Dendrobatidae</taxon>
        <taxon>Dendrobatinae</taxon>
        <taxon>Ranitomeya</taxon>
    </lineage>
</organism>
<dbReference type="PROSITE" id="PS50878">
    <property type="entry name" value="RT_POL"/>
    <property type="match status" value="1"/>
</dbReference>
<name>A0ABN9LLA9_9NEOB</name>
<dbReference type="Pfam" id="PF00078">
    <property type="entry name" value="RVT_1"/>
    <property type="match status" value="1"/>
</dbReference>
<evidence type="ECO:0000259" key="4">
    <source>
        <dbReference type="PROSITE" id="PS50878"/>
    </source>
</evidence>
<dbReference type="EMBL" id="CAUEEQ010023116">
    <property type="protein sequence ID" value="CAJ0944865.1"/>
    <property type="molecule type" value="Genomic_DNA"/>
</dbReference>
<dbReference type="EC" id="3.1.26.4" evidence="2"/>
<feature type="compositionally biased region" description="Basic and acidic residues" evidence="3">
    <location>
        <begin position="544"/>
        <end position="564"/>
    </location>
</feature>
<protein>
    <recommendedName>
        <fullName evidence="2">ribonuclease H</fullName>
        <ecNumber evidence="2">3.1.26.4</ecNumber>
    </recommendedName>
</protein>
<proteinExistence type="inferred from homology"/>
<comment type="similarity">
    <text evidence="1">Belongs to the beta type-B retroviral polymerase family. HERV class-II K(HML-2) pol subfamily.</text>
</comment>
<keyword evidence="6" id="KW-1185">Reference proteome</keyword>
<reference evidence="5" key="1">
    <citation type="submission" date="2023-07" db="EMBL/GenBank/DDBJ databases">
        <authorList>
            <person name="Stuckert A."/>
        </authorList>
    </citation>
    <scope>NUCLEOTIDE SEQUENCE</scope>
</reference>
<evidence type="ECO:0000313" key="6">
    <source>
        <dbReference type="Proteomes" id="UP001176940"/>
    </source>
</evidence>
<gene>
    <name evidence="5" type="ORF">RIMI_LOCUS10613244</name>
</gene>
<accession>A0ABN9LLA9</accession>